<evidence type="ECO:0000313" key="1">
    <source>
        <dbReference type="EMBL" id="QHT20215.1"/>
    </source>
</evidence>
<sequence length="150" mass="17003">MATQKNSGCPKGYIMRRGYTRKFRASVKTTGFTVRRKGTVYTVRPKVNTVRVPPACIKNRGLPGKGVKEGEGIGKLRKGELIKYGYQYRLSDSLRQAALKKAIKRYGVLSVYRKLDAVAKLSLRTAPDASGIFVKDRDWVRQNFEMKEKK</sequence>
<proteinExistence type="predicted"/>
<dbReference type="EMBL" id="MN739677">
    <property type="protein sequence ID" value="QHT20215.1"/>
    <property type="molecule type" value="Genomic_DNA"/>
</dbReference>
<organism evidence="1">
    <name type="scientific">viral metagenome</name>
    <dbReference type="NCBI Taxonomy" id="1070528"/>
    <lineage>
        <taxon>unclassified sequences</taxon>
        <taxon>metagenomes</taxon>
        <taxon>organismal metagenomes</taxon>
    </lineage>
</organism>
<accession>A0A6C0DYG5</accession>
<reference evidence="1" key="1">
    <citation type="journal article" date="2020" name="Nature">
        <title>Giant virus diversity and host interactions through global metagenomics.</title>
        <authorList>
            <person name="Schulz F."/>
            <person name="Roux S."/>
            <person name="Paez-Espino D."/>
            <person name="Jungbluth S."/>
            <person name="Walsh D.A."/>
            <person name="Denef V.J."/>
            <person name="McMahon K.D."/>
            <person name="Konstantinidis K.T."/>
            <person name="Eloe-Fadrosh E.A."/>
            <person name="Kyrpides N.C."/>
            <person name="Woyke T."/>
        </authorList>
    </citation>
    <scope>NUCLEOTIDE SEQUENCE</scope>
    <source>
        <strain evidence="1">GVMAG-M-3300023174-60</strain>
    </source>
</reference>
<name>A0A6C0DYG5_9ZZZZ</name>
<protein>
    <submittedName>
        <fullName evidence="1">Uncharacterized protein</fullName>
    </submittedName>
</protein>
<dbReference type="InterPro" id="IPR043905">
    <property type="entry name" value="DUF5771"/>
</dbReference>
<dbReference type="Pfam" id="PF19075">
    <property type="entry name" value="DUF5771"/>
    <property type="match status" value="1"/>
</dbReference>
<dbReference type="AlphaFoldDB" id="A0A6C0DYG5"/>